<reference evidence="4 5" key="1">
    <citation type="submission" date="2016-06" db="EMBL/GenBank/DDBJ databases">
        <title>Genome of Rhinopithecus bieti.</title>
        <authorList>
            <person name="Wu"/>
            <person name="C.-I. and Zhang"/>
            <person name="Y."/>
        </authorList>
    </citation>
    <scope>NUCLEOTIDE SEQUENCE</scope>
</reference>
<organism evidence="4 5">
    <name type="scientific">Rhinopithecus bieti</name>
    <name type="common">Black snub-nosed monkey</name>
    <name type="synonym">Pygathrix bieti</name>
    <dbReference type="NCBI Taxonomy" id="61621"/>
    <lineage>
        <taxon>Eukaryota</taxon>
        <taxon>Metazoa</taxon>
        <taxon>Chordata</taxon>
        <taxon>Craniata</taxon>
        <taxon>Vertebrata</taxon>
        <taxon>Euteleostomi</taxon>
        <taxon>Mammalia</taxon>
        <taxon>Eutheria</taxon>
        <taxon>Euarchontoglires</taxon>
        <taxon>Primates</taxon>
        <taxon>Haplorrhini</taxon>
        <taxon>Catarrhini</taxon>
        <taxon>Cercopithecidae</taxon>
        <taxon>Colobinae</taxon>
        <taxon>Rhinopithecus</taxon>
    </lineage>
</organism>
<dbReference type="InterPro" id="IPR007110">
    <property type="entry name" value="Ig-like_dom"/>
</dbReference>
<dbReference type="InterPro" id="IPR050160">
    <property type="entry name" value="MHC/Immunoglobulin"/>
</dbReference>
<accession>A0A2K6JU95</accession>
<dbReference type="SMART" id="SM00407">
    <property type="entry name" value="IGc1"/>
    <property type="match status" value="1"/>
</dbReference>
<dbReference type="CDD" id="cd16093">
    <property type="entry name" value="IgC1_CH2_Mu"/>
    <property type="match status" value="1"/>
</dbReference>
<dbReference type="InterPro" id="IPR003006">
    <property type="entry name" value="Ig/MHC_CS"/>
</dbReference>
<dbReference type="InterPro" id="IPR013783">
    <property type="entry name" value="Ig-like_fold"/>
</dbReference>
<dbReference type="Gene3D" id="2.60.40.10">
    <property type="entry name" value="Immunoglobulins"/>
    <property type="match status" value="1"/>
</dbReference>
<dbReference type="SUPFAM" id="SSF48726">
    <property type="entry name" value="Immunoglobulin"/>
    <property type="match status" value="1"/>
</dbReference>
<dbReference type="Pfam" id="PF07654">
    <property type="entry name" value="C1-set"/>
    <property type="match status" value="1"/>
</dbReference>
<evidence type="ECO:0000259" key="3">
    <source>
        <dbReference type="PROSITE" id="PS50835"/>
    </source>
</evidence>
<keyword evidence="5" id="KW-1185">Reference proteome</keyword>
<dbReference type="PROSITE" id="PS50835">
    <property type="entry name" value="IG_LIKE"/>
    <property type="match status" value="1"/>
</dbReference>
<reference evidence="4" key="3">
    <citation type="submission" date="2025-09" db="UniProtKB">
        <authorList>
            <consortium name="Ensembl"/>
        </authorList>
    </citation>
    <scope>IDENTIFICATION</scope>
</reference>
<dbReference type="PANTHER" id="PTHR19944:SF98">
    <property type="entry name" value="IG-LIKE DOMAIN-CONTAINING PROTEIN"/>
    <property type="match status" value="1"/>
</dbReference>
<evidence type="ECO:0000313" key="5">
    <source>
        <dbReference type="Proteomes" id="UP000233180"/>
    </source>
</evidence>
<dbReference type="FunFam" id="2.60.40.10:FF:000463">
    <property type="entry name" value="Immunoglobulin heavy constant gamma 1"/>
    <property type="match status" value="1"/>
</dbReference>
<keyword evidence="1" id="KW-1015">Disulfide bond</keyword>
<dbReference type="GeneTree" id="ENSGT00940000161491"/>
<dbReference type="InterPro" id="IPR003597">
    <property type="entry name" value="Ig_C1-set"/>
</dbReference>
<evidence type="ECO:0000256" key="1">
    <source>
        <dbReference type="ARBA" id="ARBA00023157"/>
    </source>
</evidence>
<dbReference type="AlphaFoldDB" id="A0A2K6JU95"/>
<sequence>VVAELPPNVSVFVPPRDGFVGIPRESRLICQATGFSPRQVEVSWLRDGKQVESGITTDQVEAEAKESGPTTFKVTSALTISENDWLGQRVFTCRVDHRGLTFQKNVSSLCEISE</sequence>
<proteinExistence type="predicted"/>
<dbReference type="GO" id="GO:0005576">
    <property type="term" value="C:extracellular region"/>
    <property type="evidence" value="ECO:0007669"/>
    <property type="project" value="UniProtKB-ARBA"/>
</dbReference>
<dbReference type="Ensembl" id="ENSRBIT00000013757.1">
    <property type="protein sequence ID" value="ENSRBIP00000002594.1"/>
    <property type="gene ID" value="ENSRBIG00000012640.1"/>
</dbReference>
<dbReference type="PANTHER" id="PTHR19944">
    <property type="entry name" value="MHC CLASS II-RELATED"/>
    <property type="match status" value="1"/>
</dbReference>
<keyword evidence="2" id="KW-0393">Immunoglobulin domain</keyword>
<name>A0A2K6JU95_RHIBE</name>
<feature type="domain" description="Ig-like" evidence="3">
    <location>
        <begin position="7"/>
        <end position="107"/>
    </location>
</feature>
<evidence type="ECO:0000256" key="2">
    <source>
        <dbReference type="ARBA" id="ARBA00023319"/>
    </source>
</evidence>
<reference evidence="4" key="2">
    <citation type="submission" date="2025-08" db="UniProtKB">
        <authorList>
            <consortium name="Ensembl"/>
        </authorList>
    </citation>
    <scope>IDENTIFICATION</scope>
</reference>
<evidence type="ECO:0000313" key="4">
    <source>
        <dbReference type="Ensembl" id="ENSRBIP00000002594.1"/>
    </source>
</evidence>
<dbReference type="InterPro" id="IPR036179">
    <property type="entry name" value="Ig-like_dom_sf"/>
</dbReference>
<dbReference type="OMA" id="GNDWFSQ"/>
<dbReference type="Proteomes" id="UP000233180">
    <property type="component" value="Unassembled WGS sequence"/>
</dbReference>
<dbReference type="PROSITE" id="PS00290">
    <property type="entry name" value="IG_MHC"/>
    <property type="match status" value="1"/>
</dbReference>
<protein>
    <recommendedName>
        <fullName evidence="3">Ig-like domain-containing protein</fullName>
    </recommendedName>
</protein>